<accession>A0A8S4SMV0</accession>
<evidence type="ECO:0000313" key="3">
    <source>
        <dbReference type="Proteomes" id="UP000838756"/>
    </source>
</evidence>
<proteinExistence type="predicted"/>
<dbReference type="AlphaFoldDB" id="A0A8S4SMV0"/>
<evidence type="ECO:0000256" key="1">
    <source>
        <dbReference type="SAM" id="Coils"/>
    </source>
</evidence>
<dbReference type="Proteomes" id="UP000838756">
    <property type="component" value="Unassembled WGS sequence"/>
</dbReference>
<gene>
    <name evidence="2" type="primary">jg21825</name>
    <name evidence="2" type="ORF">PAEG_LOCUS26463</name>
</gene>
<keyword evidence="3" id="KW-1185">Reference proteome</keyword>
<evidence type="ECO:0000313" key="2">
    <source>
        <dbReference type="EMBL" id="CAH2268004.1"/>
    </source>
</evidence>
<comment type="caution">
    <text evidence="2">The sequence shown here is derived from an EMBL/GenBank/DDBJ whole genome shotgun (WGS) entry which is preliminary data.</text>
</comment>
<reference evidence="2" key="1">
    <citation type="submission" date="2022-03" db="EMBL/GenBank/DDBJ databases">
        <authorList>
            <person name="Lindestad O."/>
        </authorList>
    </citation>
    <scope>NUCLEOTIDE SEQUENCE</scope>
</reference>
<dbReference type="OrthoDB" id="6621649at2759"/>
<protein>
    <submittedName>
        <fullName evidence="2">Jg21825 protein</fullName>
    </submittedName>
</protein>
<name>A0A8S4SMV0_9NEOP</name>
<feature type="coiled-coil region" evidence="1">
    <location>
        <begin position="3"/>
        <end position="64"/>
    </location>
</feature>
<keyword evidence="1" id="KW-0175">Coiled coil</keyword>
<dbReference type="EMBL" id="CAKXAJ010026412">
    <property type="protein sequence ID" value="CAH2268004.1"/>
    <property type="molecule type" value="Genomic_DNA"/>
</dbReference>
<organism evidence="2 3">
    <name type="scientific">Pararge aegeria aegeria</name>
    <dbReference type="NCBI Taxonomy" id="348720"/>
    <lineage>
        <taxon>Eukaryota</taxon>
        <taxon>Metazoa</taxon>
        <taxon>Ecdysozoa</taxon>
        <taxon>Arthropoda</taxon>
        <taxon>Hexapoda</taxon>
        <taxon>Insecta</taxon>
        <taxon>Pterygota</taxon>
        <taxon>Neoptera</taxon>
        <taxon>Endopterygota</taxon>
        <taxon>Lepidoptera</taxon>
        <taxon>Glossata</taxon>
        <taxon>Ditrysia</taxon>
        <taxon>Papilionoidea</taxon>
        <taxon>Nymphalidae</taxon>
        <taxon>Satyrinae</taxon>
        <taxon>Satyrini</taxon>
        <taxon>Parargina</taxon>
        <taxon>Pararge</taxon>
    </lineage>
</organism>
<feature type="non-terminal residue" evidence="2">
    <location>
        <position position="1"/>
    </location>
</feature>
<sequence length="74" mass="8627">SSLRASEADKRRMMDRIVKLEDELSLLRLTTGYEPSEIRMNGNVEDAECERLRMRKDLADARRAKINAEEHAHK</sequence>